<dbReference type="Gene3D" id="3.10.20.310">
    <property type="entry name" value="membrane protein fhac"/>
    <property type="match status" value="2"/>
</dbReference>
<evidence type="ECO:0000256" key="2">
    <source>
        <dbReference type="ARBA" id="ARBA00022452"/>
    </source>
</evidence>
<feature type="compositionally biased region" description="Low complexity" evidence="4">
    <location>
        <begin position="81"/>
        <end position="106"/>
    </location>
</feature>
<sequence length="746" mass="79588">MPSSPLPPAVRGTRATPPAPPRTRRSLSTIFPSRLAVAAVACAALHALPLAAQDRSTSRELEDLIPDSALDNPESWANQGLPPEDAADPAAPDAPLVPVDPDSPLAEVPAIDVPWPDNIELPQLAPLEPDDSVQFADADEADGAAPVLAEAEIIRISDELVLAFPPDPAAFPEREAFAERFDMLSTISELDTDSDSVAVIAARARADQELLESMLRVYGYYDGQVIRTVGGVQPGEPVASTNPEVRFNIIPGARYRFGAIDLGDLAAARDAEALRRAFEIRPGDPMSSDTIVAEQFDLDEALGEFGYPFAQIDEPELLVDHARVEGDLTMPVRPGGKYVFGEVVSNMPDFLSGRHLATIARFDPGDTYQRSLEFDLRRAIVATGLVSSVVISPREVAPPAGDQPGTVALDVAITRARLRTIAGSIGYGTGEGFRAEASWEHRNLFPPEGMLRVRGIAGTQEQLLGVTFRKNNLGGRDKVLTVDAFASTIDSAAYDANTLSLIGTYERLSTLLFQKPLSWSVGLEAVATQERPAALRGAAEPRLTYFVGAIPLYAQIDTSDSLLDPTRGFRIGARLSPEVSRSNRTQSFYLRGQVDGSLYKQVSETMVVAGRVRFGAIPGTALENIAPSRRLYSGGGGSVRGYGYQAIGPRDAAGNPIGGRSLLEGAIEARIGTKFFDGALSVVPFVDAGTVSTDVFPDFDTVRIGAGVGVRYNTGFGPLRLDVATPINPGPDDSRIAVYVSLGQAF</sequence>
<comment type="caution">
    <text evidence="6">The sequence shown here is derived from an EMBL/GenBank/DDBJ whole genome shotgun (WGS) entry which is preliminary data.</text>
</comment>
<dbReference type="PANTHER" id="PTHR12815:SF42">
    <property type="entry name" value="BACTERIAL SURFACE ANTIGEN (D15) DOMAIN-CONTAINING PROTEIN"/>
    <property type="match status" value="1"/>
</dbReference>
<dbReference type="Pfam" id="PF01103">
    <property type="entry name" value="Omp85"/>
    <property type="match status" value="1"/>
</dbReference>
<dbReference type="AlphaFoldDB" id="A0A6I4THY3"/>
<feature type="domain" description="Bacterial surface antigen (D15)" evidence="5">
    <location>
        <begin position="451"/>
        <end position="746"/>
    </location>
</feature>
<keyword evidence="2" id="KW-0812">Transmembrane</keyword>
<gene>
    <name evidence="6" type="ORF">GRI40_12615</name>
</gene>
<dbReference type="GO" id="GO:0019867">
    <property type="term" value="C:outer membrane"/>
    <property type="evidence" value="ECO:0007669"/>
    <property type="project" value="InterPro"/>
</dbReference>
<reference evidence="6 7" key="1">
    <citation type="submission" date="2019-12" db="EMBL/GenBank/DDBJ databases">
        <title>Genomic-based taxomic classification of the family Erythrobacteraceae.</title>
        <authorList>
            <person name="Xu L."/>
        </authorList>
    </citation>
    <scope>NUCLEOTIDE SEQUENCE [LARGE SCALE GENOMIC DNA]</scope>
    <source>
        <strain evidence="6 7">100921-2</strain>
    </source>
</reference>
<proteinExistence type="predicted"/>
<accession>A0A6I4THY3</accession>
<name>A0A6I4THY3_9SPHN</name>
<evidence type="ECO:0000259" key="5">
    <source>
        <dbReference type="Pfam" id="PF01103"/>
    </source>
</evidence>
<dbReference type="OrthoDB" id="9769707at2"/>
<keyword evidence="3" id="KW-0472">Membrane</keyword>
<dbReference type="InterPro" id="IPR000184">
    <property type="entry name" value="Bac_surfAg_D15"/>
</dbReference>
<dbReference type="Proteomes" id="UP000439522">
    <property type="component" value="Unassembled WGS sequence"/>
</dbReference>
<comment type="subcellular location">
    <subcellularLocation>
        <location evidence="1">Membrane</location>
    </subcellularLocation>
</comment>
<feature type="region of interest" description="Disordered" evidence="4">
    <location>
        <begin position="66"/>
        <end position="110"/>
    </location>
</feature>
<feature type="region of interest" description="Disordered" evidence="4">
    <location>
        <begin position="1"/>
        <end position="26"/>
    </location>
</feature>
<evidence type="ECO:0000313" key="6">
    <source>
        <dbReference type="EMBL" id="MXO76058.1"/>
    </source>
</evidence>
<protein>
    <submittedName>
        <fullName evidence="6">BamA/TamA family outer membrane protein</fullName>
    </submittedName>
</protein>
<evidence type="ECO:0000256" key="3">
    <source>
        <dbReference type="ARBA" id="ARBA00023136"/>
    </source>
</evidence>
<evidence type="ECO:0000256" key="1">
    <source>
        <dbReference type="ARBA" id="ARBA00004370"/>
    </source>
</evidence>
<dbReference type="InterPro" id="IPR039910">
    <property type="entry name" value="D15-like"/>
</dbReference>
<dbReference type="Gene3D" id="2.40.160.50">
    <property type="entry name" value="membrane protein fhac: a member of the omp85/tpsb transporter family"/>
    <property type="match status" value="1"/>
</dbReference>
<keyword evidence="2" id="KW-1134">Transmembrane beta strand</keyword>
<organism evidence="6 7">
    <name type="scientific">Tsuneonella aeria</name>
    <dbReference type="NCBI Taxonomy" id="1837929"/>
    <lineage>
        <taxon>Bacteria</taxon>
        <taxon>Pseudomonadati</taxon>
        <taxon>Pseudomonadota</taxon>
        <taxon>Alphaproteobacteria</taxon>
        <taxon>Sphingomonadales</taxon>
        <taxon>Erythrobacteraceae</taxon>
        <taxon>Tsuneonella</taxon>
    </lineage>
</organism>
<evidence type="ECO:0000256" key="4">
    <source>
        <dbReference type="SAM" id="MobiDB-lite"/>
    </source>
</evidence>
<evidence type="ECO:0000313" key="7">
    <source>
        <dbReference type="Proteomes" id="UP000439522"/>
    </source>
</evidence>
<dbReference type="PANTHER" id="PTHR12815">
    <property type="entry name" value="SORTING AND ASSEMBLY MACHINERY SAMM50 PROTEIN FAMILY MEMBER"/>
    <property type="match status" value="1"/>
</dbReference>
<dbReference type="EMBL" id="WTZA01000002">
    <property type="protein sequence ID" value="MXO76058.1"/>
    <property type="molecule type" value="Genomic_DNA"/>
</dbReference>
<keyword evidence="7" id="KW-1185">Reference proteome</keyword>